<dbReference type="AlphaFoldDB" id="X0VRW0"/>
<name>X0VRW0_9ZZZZ</name>
<evidence type="ECO:0000313" key="1">
    <source>
        <dbReference type="EMBL" id="GAG03286.1"/>
    </source>
</evidence>
<accession>X0VRW0</accession>
<reference evidence="1" key="1">
    <citation type="journal article" date="2014" name="Front. Microbiol.">
        <title>High frequency of phylogenetically diverse reductive dehalogenase-homologous genes in deep subseafloor sedimentary metagenomes.</title>
        <authorList>
            <person name="Kawai M."/>
            <person name="Futagami T."/>
            <person name="Toyoda A."/>
            <person name="Takaki Y."/>
            <person name="Nishi S."/>
            <person name="Hori S."/>
            <person name="Arai W."/>
            <person name="Tsubouchi T."/>
            <person name="Morono Y."/>
            <person name="Uchiyama I."/>
            <person name="Ito T."/>
            <person name="Fujiyama A."/>
            <person name="Inagaki F."/>
            <person name="Takami H."/>
        </authorList>
    </citation>
    <scope>NUCLEOTIDE SEQUENCE</scope>
    <source>
        <strain evidence="1">Expedition CK06-06</strain>
    </source>
</reference>
<dbReference type="EMBL" id="BARS01029330">
    <property type="protein sequence ID" value="GAG03286.1"/>
    <property type="molecule type" value="Genomic_DNA"/>
</dbReference>
<sequence length="35" mass="4168">RIGEFAMLACHPVAERWANEGMNFDFRIEDRNGWK</sequence>
<feature type="non-terminal residue" evidence="1">
    <location>
        <position position="1"/>
    </location>
</feature>
<gene>
    <name evidence="1" type="ORF">S01H1_45853</name>
</gene>
<organism evidence="1">
    <name type="scientific">marine sediment metagenome</name>
    <dbReference type="NCBI Taxonomy" id="412755"/>
    <lineage>
        <taxon>unclassified sequences</taxon>
        <taxon>metagenomes</taxon>
        <taxon>ecological metagenomes</taxon>
    </lineage>
</organism>
<comment type="caution">
    <text evidence="1">The sequence shown here is derived from an EMBL/GenBank/DDBJ whole genome shotgun (WGS) entry which is preliminary data.</text>
</comment>
<protein>
    <submittedName>
        <fullName evidence="1">Uncharacterized protein</fullName>
    </submittedName>
</protein>
<proteinExistence type="predicted"/>